<evidence type="ECO:0000259" key="1">
    <source>
        <dbReference type="Pfam" id="PF04069"/>
    </source>
</evidence>
<dbReference type="PROSITE" id="PS51257">
    <property type="entry name" value="PROKAR_LIPOPROTEIN"/>
    <property type="match status" value="1"/>
</dbReference>
<dbReference type="SUPFAM" id="SSF53850">
    <property type="entry name" value="Periplasmic binding protein-like II"/>
    <property type="match status" value="1"/>
</dbReference>
<dbReference type="InterPro" id="IPR006311">
    <property type="entry name" value="TAT_signal"/>
</dbReference>
<name>A0A6B0GXG3_9EURY</name>
<dbReference type="CDD" id="cd13528">
    <property type="entry name" value="PBP2_osmoprotectants"/>
    <property type="match status" value="1"/>
</dbReference>
<keyword evidence="3" id="KW-1185">Reference proteome</keyword>
<dbReference type="EMBL" id="WSZK01000042">
    <property type="protein sequence ID" value="MWG36825.1"/>
    <property type="molecule type" value="Genomic_DNA"/>
</dbReference>
<feature type="domain" description="ABC-type glycine betaine transport system substrate-binding" evidence="1">
    <location>
        <begin position="38"/>
        <end position="310"/>
    </location>
</feature>
<dbReference type="Proteomes" id="UP000451471">
    <property type="component" value="Unassembled WGS sequence"/>
</dbReference>
<dbReference type="PROSITE" id="PS51318">
    <property type="entry name" value="TAT"/>
    <property type="match status" value="1"/>
</dbReference>
<reference evidence="2 3" key="1">
    <citation type="submission" date="2019-12" db="EMBL/GenBank/DDBJ databases">
        <title>Halocatena pleomorpha gen. nov. sp. nov., an extremely halophilic archaeon of family Halobacteriaceae isolated from saltpan soil.</title>
        <authorList>
            <person name="Pal Y."/>
            <person name="Verma A."/>
            <person name="Krishnamurthi S."/>
            <person name="Kumar P."/>
        </authorList>
    </citation>
    <scope>NUCLEOTIDE SEQUENCE [LARGE SCALE GENOMIC DNA]</scope>
    <source>
        <strain evidence="2 3">JCM 16495</strain>
    </source>
</reference>
<organism evidence="2 3">
    <name type="scientific">Halomarina oriensis</name>
    <dbReference type="NCBI Taxonomy" id="671145"/>
    <lineage>
        <taxon>Archaea</taxon>
        <taxon>Methanobacteriati</taxon>
        <taxon>Methanobacteriota</taxon>
        <taxon>Stenosarchaea group</taxon>
        <taxon>Halobacteria</taxon>
        <taxon>Halobacteriales</taxon>
        <taxon>Natronomonadaceae</taxon>
        <taxon>Halomarina</taxon>
    </lineage>
</organism>
<gene>
    <name evidence="2" type="ORF">GQS65_20450</name>
</gene>
<evidence type="ECO:0000313" key="3">
    <source>
        <dbReference type="Proteomes" id="UP000451471"/>
    </source>
</evidence>
<protein>
    <submittedName>
        <fullName evidence="2">Glycine/betaine ABC transporter substrate-binding protein</fullName>
    </submittedName>
</protein>
<dbReference type="InterPro" id="IPR007210">
    <property type="entry name" value="ABC_Gly_betaine_transp_sub-bd"/>
</dbReference>
<dbReference type="Gene3D" id="3.40.190.120">
    <property type="entry name" value="Osmoprotection protein (prox), domain 2"/>
    <property type="match status" value="1"/>
</dbReference>
<evidence type="ECO:0000313" key="2">
    <source>
        <dbReference type="EMBL" id="MWG36825.1"/>
    </source>
</evidence>
<accession>A0A6B0GXG3</accession>
<dbReference type="Gene3D" id="3.40.190.10">
    <property type="entry name" value="Periplasmic binding protein-like II"/>
    <property type="match status" value="1"/>
</dbReference>
<dbReference type="GO" id="GO:0022857">
    <property type="term" value="F:transmembrane transporter activity"/>
    <property type="evidence" value="ECO:0007669"/>
    <property type="project" value="InterPro"/>
</dbReference>
<dbReference type="GO" id="GO:0043190">
    <property type="term" value="C:ATP-binding cassette (ABC) transporter complex"/>
    <property type="evidence" value="ECO:0007669"/>
    <property type="project" value="InterPro"/>
</dbReference>
<comment type="caution">
    <text evidence="2">The sequence shown here is derived from an EMBL/GenBank/DDBJ whole genome shotgun (WGS) entry which is preliminary data.</text>
</comment>
<dbReference type="RefSeq" id="WP_368280388.1">
    <property type="nucleotide sequence ID" value="NZ_WSZK01000042.1"/>
</dbReference>
<dbReference type="AlphaFoldDB" id="A0A6B0GXG3"/>
<proteinExistence type="predicted"/>
<sequence length="315" mass="34168">MEHTRRDFLKLGGATVATAGIGSTAGCTGALGAVAPNAVKVSSMRFTEDIVLAYMAIESLKANTDLTVLDETGLGGTTMNLRAVENGETDLFWYYSGGAWLSVPPKKERVIPDAEKLYEAVKGKLAEHYGVAYLNRAPFNNTYAIAVTPEWSAETGVETLSDFASYVKSGNTDLTGVLGPEFINREDGWPGMVNAYEFEQAAGQLELRSISAALCYQIIAETDADFGMVFSTNPKVAKYDLQTLEDDRDYFPIYNPAPAVNQEALDAHPSMREPLNAIGPTLNTEKIIRLNERVAIDGEDAQAVARDYLESEGLV</sequence>
<dbReference type="Pfam" id="PF04069">
    <property type="entry name" value="OpuAC"/>
    <property type="match status" value="1"/>
</dbReference>